<dbReference type="AlphaFoldDB" id="A0A6N3X2T6"/>
<proteinExistence type="predicted"/>
<dbReference type="EMBL" id="JXUO01000300">
    <property type="protein sequence ID" value="KKZ10917.1"/>
    <property type="molecule type" value="Genomic_DNA"/>
</dbReference>
<comment type="caution">
    <text evidence="1">The sequence shown here is derived from an EMBL/GenBank/DDBJ whole genome shotgun (WGS) entry which is preliminary data.</text>
</comment>
<name>A0A6N3X2T6_9SYNE</name>
<evidence type="ECO:0000313" key="2">
    <source>
        <dbReference type="Proteomes" id="UP000035054"/>
    </source>
</evidence>
<dbReference type="Proteomes" id="UP000035054">
    <property type="component" value="Unassembled WGS sequence"/>
</dbReference>
<organism evidence="1 2">
    <name type="scientific">Candidatus Synechococcus spongiarum 142</name>
    <dbReference type="NCBI Taxonomy" id="1608213"/>
    <lineage>
        <taxon>Bacteria</taxon>
        <taxon>Bacillati</taxon>
        <taxon>Cyanobacteriota</taxon>
        <taxon>Cyanophyceae</taxon>
        <taxon>Synechococcales</taxon>
        <taxon>Synechococcaceae</taxon>
        <taxon>Synechococcus</taxon>
    </lineage>
</organism>
<accession>A0A6N3X2T6</accession>
<gene>
    <name evidence="1" type="ORF">TH68_09580</name>
</gene>
<protein>
    <submittedName>
        <fullName evidence="1">Uncharacterized protein</fullName>
    </submittedName>
</protein>
<evidence type="ECO:0000313" key="1">
    <source>
        <dbReference type="EMBL" id="KKZ10917.1"/>
    </source>
</evidence>
<reference evidence="1 2" key="1">
    <citation type="submission" date="2015-01" db="EMBL/GenBank/DDBJ databases">
        <title>Lifestyle Evolution in Cyanobacterial Symbionts of Sponges.</title>
        <authorList>
            <person name="Burgsdorf I."/>
            <person name="Slaby B.M."/>
            <person name="Handley K.M."/>
            <person name="Haber M."/>
            <person name="Blom J."/>
            <person name="Marshall C.W."/>
            <person name="Gilbert J.A."/>
            <person name="Hentschel U."/>
            <person name="Steindler L."/>
        </authorList>
    </citation>
    <scope>NUCLEOTIDE SEQUENCE [LARGE SCALE GENOMIC DNA]</scope>
    <source>
        <strain evidence="1">142</strain>
    </source>
</reference>
<sequence>MSSDTARETVTAAVGAGVAVTVKVAASPSVTGDEPGVIVMFGLFGSSLSCTVTVADGGLPIL</sequence>